<accession>A0A7S2UN66</accession>
<feature type="region of interest" description="Disordered" evidence="1">
    <location>
        <begin position="176"/>
        <end position="200"/>
    </location>
</feature>
<protein>
    <submittedName>
        <fullName evidence="2">Uncharacterized protein</fullName>
    </submittedName>
</protein>
<evidence type="ECO:0000256" key="1">
    <source>
        <dbReference type="SAM" id="MobiDB-lite"/>
    </source>
</evidence>
<sequence>MRHRTADSMHHHRTPHHIKQIPTLDGCTGLYRRYDSSDNTIAMSVLLRRGAIVTTHPLSWRRPYSSRVRRLPLGTVRLLHSGGGTPPQGVAFFSSERSDIGDKSDPAAVSAVAASAQWRKKQLDQITDKFSDKDNDDDEEQEEEEEEKSDVELDSEGIPIIKSDEDVQEMWRAMESRVTKRTSLTLAERGGKIGRRNIRKTEEDEWLQAGLYDIHDDEEEDPAPQDSNAK</sequence>
<feature type="region of interest" description="Disordered" evidence="1">
    <location>
        <begin position="125"/>
        <end position="163"/>
    </location>
</feature>
<evidence type="ECO:0000313" key="2">
    <source>
        <dbReference type="EMBL" id="CAD9823306.1"/>
    </source>
</evidence>
<name>A0A7S2UN66_9STRA</name>
<gene>
    <name evidence="2" type="ORF">ASEP1449_LOCUS15140</name>
</gene>
<organism evidence="2">
    <name type="scientific">Attheya septentrionalis</name>
    <dbReference type="NCBI Taxonomy" id="420275"/>
    <lineage>
        <taxon>Eukaryota</taxon>
        <taxon>Sar</taxon>
        <taxon>Stramenopiles</taxon>
        <taxon>Ochrophyta</taxon>
        <taxon>Bacillariophyta</taxon>
        <taxon>Coscinodiscophyceae</taxon>
        <taxon>Chaetocerotophycidae</taxon>
        <taxon>Chaetocerotales</taxon>
        <taxon>Attheyaceae</taxon>
        <taxon>Attheya</taxon>
    </lineage>
</organism>
<feature type="compositionally biased region" description="Acidic residues" evidence="1">
    <location>
        <begin position="134"/>
        <end position="155"/>
    </location>
</feature>
<dbReference type="EMBL" id="HBHQ01022389">
    <property type="protein sequence ID" value="CAD9823306.1"/>
    <property type="molecule type" value="Transcribed_RNA"/>
</dbReference>
<dbReference type="AlphaFoldDB" id="A0A7S2UN66"/>
<reference evidence="2" key="1">
    <citation type="submission" date="2021-01" db="EMBL/GenBank/DDBJ databases">
        <authorList>
            <person name="Corre E."/>
            <person name="Pelletier E."/>
            <person name="Niang G."/>
            <person name="Scheremetjew M."/>
            <person name="Finn R."/>
            <person name="Kale V."/>
            <person name="Holt S."/>
            <person name="Cochrane G."/>
            <person name="Meng A."/>
            <person name="Brown T."/>
            <person name="Cohen L."/>
        </authorList>
    </citation>
    <scope>NUCLEOTIDE SEQUENCE</scope>
    <source>
        <strain evidence="2">CCMP2084</strain>
    </source>
</reference>
<proteinExistence type="predicted"/>